<feature type="compositionally biased region" description="Acidic residues" evidence="11">
    <location>
        <begin position="160"/>
        <end position="170"/>
    </location>
</feature>
<organism evidence="12 13">
    <name type="scientific">Demequina sediminis</name>
    <dbReference type="NCBI Taxonomy" id="1930058"/>
    <lineage>
        <taxon>Bacteria</taxon>
        <taxon>Bacillati</taxon>
        <taxon>Actinomycetota</taxon>
        <taxon>Actinomycetes</taxon>
        <taxon>Micrococcales</taxon>
        <taxon>Demequinaceae</taxon>
        <taxon>Demequina</taxon>
    </lineage>
</organism>
<evidence type="ECO:0000256" key="3">
    <source>
        <dbReference type="ARBA" id="ARBA00022670"/>
    </source>
</evidence>
<evidence type="ECO:0000313" key="12">
    <source>
        <dbReference type="EMBL" id="GAA5518729.1"/>
    </source>
</evidence>
<comment type="caution">
    <text evidence="12">The sequence shown here is derived from an EMBL/GenBank/DDBJ whole genome shotgun (WGS) entry which is preliminary data.</text>
</comment>
<keyword evidence="12" id="KW-0449">Lipoprotein</keyword>
<keyword evidence="4 9" id="KW-0812">Transmembrane</keyword>
<dbReference type="InterPro" id="IPR001872">
    <property type="entry name" value="Peptidase_A8"/>
</dbReference>
<evidence type="ECO:0000256" key="9">
    <source>
        <dbReference type="HAMAP-Rule" id="MF_00161"/>
    </source>
</evidence>
<dbReference type="PRINTS" id="PR00781">
    <property type="entry name" value="LIPOSIGPTASE"/>
</dbReference>
<keyword evidence="8 9" id="KW-0472">Membrane</keyword>
<feature type="active site" evidence="9">
    <location>
        <position position="133"/>
    </location>
</feature>
<evidence type="ECO:0000256" key="2">
    <source>
        <dbReference type="ARBA" id="ARBA00022475"/>
    </source>
</evidence>
<keyword evidence="3 9" id="KW-0645">Protease</keyword>
<dbReference type="NCBIfam" id="TIGR00077">
    <property type="entry name" value="lspA"/>
    <property type="match status" value="1"/>
</dbReference>
<evidence type="ECO:0000256" key="10">
    <source>
        <dbReference type="RuleBase" id="RU004181"/>
    </source>
</evidence>
<feature type="active site" evidence="9">
    <location>
        <position position="119"/>
    </location>
</feature>
<evidence type="ECO:0000256" key="8">
    <source>
        <dbReference type="ARBA" id="ARBA00023136"/>
    </source>
</evidence>
<dbReference type="RefSeq" id="WP_286216313.1">
    <property type="nucleotide sequence ID" value="NZ_AP027736.1"/>
</dbReference>
<dbReference type="EC" id="3.4.23.36" evidence="9"/>
<dbReference type="PANTHER" id="PTHR33695:SF1">
    <property type="entry name" value="LIPOPROTEIN SIGNAL PEPTIDASE"/>
    <property type="match status" value="1"/>
</dbReference>
<comment type="pathway">
    <text evidence="9">Protein modification; lipoprotein biosynthesis (signal peptide cleavage).</text>
</comment>
<dbReference type="Pfam" id="PF01252">
    <property type="entry name" value="Peptidase_A8"/>
    <property type="match status" value="1"/>
</dbReference>
<comment type="caution">
    <text evidence="9">Lacks conserved residue(s) required for the propagation of feature annotation.</text>
</comment>
<sequence>MTWRPAFWLAAAGVVLLDQATKQWALSALEPYEQHPLLGDLLSIQLVFNSGAAFSLGSEFTWVLTVVALLVTAGIVFYGRRAQRSWAAVVFGIGLGGAVGNLIDRLFRDPSFGQGHVVDMINYGNQFVGNVADIAIVGAAAALVIAGIFSLPVLDGGPAEGDDAPAESGDEVTAAENGAGERG</sequence>
<keyword evidence="2 9" id="KW-1003">Cell membrane</keyword>
<evidence type="ECO:0000256" key="6">
    <source>
        <dbReference type="ARBA" id="ARBA00022801"/>
    </source>
</evidence>
<evidence type="ECO:0000256" key="7">
    <source>
        <dbReference type="ARBA" id="ARBA00022989"/>
    </source>
</evidence>
<reference evidence="12 13" key="1">
    <citation type="submission" date="2024-02" db="EMBL/GenBank/DDBJ databases">
        <title>Lysinimicrobium sediminis NBRC 112286.</title>
        <authorList>
            <person name="Ichikawa N."/>
            <person name="Katano-Makiyama Y."/>
            <person name="Hidaka K."/>
        </authorList>
    </citation>
    <scope>NUCLEOTIDE SEQUENCE [LARGE SCALE GENOMIC DNA]</scope>
    <source>
        <strain evidence="12 13">NBRC 112286</strain>
    </source>
</reference>
<dbReference type="EMBL" id="BAABRR010000005">
    <property type="protein sequence ID" value="GAA5518729.1"/>
    <property type="molecule type" value="Genomic_DNA"/>
</dbReference>
<evidence type="ECO:0000256" key="11">
    <source>
        <dbReference type="SAM" id="MobiDB-lite"/>
    </source>
</evidence>
<name>A0ABP9WGM8_9MICO</name>
<protein>
    <recommendedName>
        <fullName evidence="9">Lipoprotein signal peptidase</fullName>
        <ecNumber evidence="9">3.4.23.36</ecNumber>
    </recommendedName>
    <alternativeName>
        <fullName evidence="9">Prolipoprotein signal peptidase</fullName>
    </alternativeName>
    <alternativeName>
        <fullName evidence="9">Signal peptidase II</fullName>
        <shortName evidence="9">SPase II</shortName>
    </alternativeName>
</protein>
<dbReference type="Proteomes" id="UP001426770">
    <property type="component" value="Unassembled WGS sequence"/>
</dbReference>
<comment type="subcellular location">
    <subcellularLocation>
        <location evidence="9">Cell membrane</location>
        <topology evidence="9">Multi-pass membrane protein</topology>
    </subcellularLocation>
</comment>
<keyword evidence="7 9" id="KW-1133">Transmembrane helix</keyword>
<evidence type="ECO:0000313" key="13">
    <source>
        <dbReference type="Proteomes" id="UP001426770"/>
    </source>
</evidence>
<evidence type="ECO:0000256" key="5">
    <source>
        <dbReference type="ARBA" id="ARBA00022750"/>
    </source>
</evidence>
<accession>A0ABP9WGM8</accession>
<comment type="similarity">
    <text evidence="1 9 10">Belongs to the peptidase A8 family.</text>
</comment>
<feature type="transmembrane region" description="Helical" evidence="9">
    <location>
        <begin position="60"/>
        <end position="79"/>
    </location>
</feature>
<feature type="transmembrane region" description="Helical" evidence="9">
    <location>
        <begin position="127"/>
        <end position="149"/>
    </location>
</feature>
<evidence type="ECO:0000256" key="4">
    <source>
        <dbReference type="ARBA" id="ARBA00022692"/>
    </source>
</evidence>
<dbReference type="HAMAP" id="MF_00161">
    <property type="entry name" value="LspA"/>
    <property type="match status" value="1"/>
</dbReference>
<keyword evidence="5 9" id="KW-0064">Aspartyl protease</keyword>
<comment type="catalytic activity">
    <reaction evidence="9">
        <text>Release of signal peptides from bacterial membrane prolipoproteins. Hydrolyzes -Xaa-Yaa-Zaa-|-(S,diacylglyceryl)Cys-, in which Xaa is hydrophobic (preferably Leu), and Yaa (Ala or Ser) and Zaa (Gly or Ala) have small, neutral side chains.</text>
        <dbReference type="EC" id="3.4.23.36"/>
    </reaction>
</comment>
<proteinExistence type="inferred from homology"/>
<gene>
    <name evidence="12" type="primary">lspA_2</name>
    <name evidence="9" type="synonym">lspA</name>
    <name evidence="12" type="ORF">Lsed01_01162</name>
</gene>
<feature type="region of interest" description="Disordered" evidence="11">
    <location>
        <begin position="159"/>
        <end position="183"/>
    </location>
</feature>
<keyword evidence="13" id="KW-1185">Reference proteome</keyword>
<feature type="transmembrane region" description="Helical" evidence="9">
    <location>
        <begin position="86"/>
        <end position="107"/>
    </location>
</feature>
<keyword evidence="6 9" id="KW-0378">Hydrolase</keyword>
<dbReference type="PANTHER" id="PTHR33695">
    <property type="entry name" value="LIPOPROTEIN SIGNAL PEPTIDASE"/>
    <property type="match status" value="1"/>
</dbReference>
<evidence type="ECO:0000256" key="1">
    <source>
        <dbReference type="ARBA" id="ARBA00006139"/>
    </source>
</evidence>
<comment type="function">
    <text evidence="9">This protein specifically catalyzes the removal of signal peptides from prolipoproteins.</text>
</comment>